<comment type="caution">
    <text evidence="3">The sequence shown here is derived from an EMBL/GenBank/DDBJ whole genome shotgun (WGS) entry which is preliminary data.</text>
</comment>
<comment type="similarity">
    <text evidence="1">Belongs to the FAM227 family.</text>
</comment>
<dbReference type="PANTHER" id="PTHR33560">
    <property type="entry name" value="PROTEIN FAM227B"/>
    <property type="match status" value="1"/>
</dbReference>
<protein>
    <submittedName>
        <fullName evidence="3">Uncharacterized protein</fullName>
    </submittedName>
</protein>
<feature type="compositionally biased region" description="Low complexity" evidence="2">
    <location>
        <begin position="33"/>
        <end position="52"/>
    </location>
</feature>
<dbReference type="AlphaFoldDB" id="A0A1Y2AH21"/>
<dbReference type="InterPro" id="IPR029417">
    <property type="entry name" value="FAM227"/>
</dbReference>
<dbReference type="EMBL" id="MCOG01000269">
    <property type="protein sequence ID" value="ORY21275.1"/>
    <property type="molecule type" value="Genomic_DNA"/>
</dbReference>
<proteinExistence type="inferred from homology"/>
<accession>A0A1Y2AH21</accession>
<dbReference type="PANTHER" id="PTHR33560:SF1">
    <property type="entry name" value="PROTEIN FAM227A"/>
    <property type="match status" value="1"/>
</dbReference>
<dbReference type="Proteomes" id="UP000193920">
    <property type="component" value="Unassembled WGS sequence"/>
</dbReference>
<reference evidence="3 4" key="1">
    <citation type="submission" date="2016-08" db="EMBL/GenBank/DDBJ databases">
        <title>A Parts List for Fungal Cellulosomes Revealed by Comparative Genomics.</title>
        <authorList>
            <consortium name="DOE Joint Genome Institute"/>
            <person name="Haitjema C.H."/>
            <person name="Gilmore S.P."/>
            <person name="Henske J.K."/>
            <person name="Solomon K.V."/>
            <person name="De Groot R."/>
            <person name="Kuo A."/>
            <person name="Mondo S.J."/>
            <person name="Salamov A.A."/>
            <person name="Labutti K."/>
            <person name="Zhao Z."/>
            <person name="Chiniquy J."/>
            <person name="Barry K."/>
            <person name="Brewer H.M."/>
            <person name="Purvine S.O."/>
            <person name="Wright A.T."/>
            <person name="Boxma B."/>
            <person name="Van Alen T."/>
            <person name="Hackstein J.H."/>
            <person name="Baker S.E."/>
            <person name="Grigoriev I.V."/>
            <person name="O'Malley M.A."/>
        </authorList>
    </citation>
    <scope>NUCLEOTIDE SEQUENCE [LARGE SCALE GENOMIC DNA]</scope>
    <source>
        <strain evidence="3 4">G1</strain>
    </source>
</reference>
<evidence type="ECO:0000256" key="1">
    <source>
        <dbReference type="ARBA" id="ARBA00008666"/>
    </source>
</evidence>
<dbReference type="OrthoDB" id="73353at2759"/>
<keyword evidence="4" id="KW-1185">Reference proteome</keyword>
<evidence type="ECO:0000313" key="3">
    <source>
        <dbReference type="EMBL" id="ORY21275.1"/>
    </source>
</evidence>
<gene>
    <name evidence="3" type="ORF">LY90DRAFT_676347</name>
</gene>
<evidence type="ECO:0000256" key="2">
    <source>
        <dbReference type="SAM" id="MobiDB-lite"/>
    </source>
</evidence>
<sequence length="710" mass="82826">MDKHKNNSTNPSSSKTKKNRKSKITERYLMRGNININSNSNNNANNSINNKNADTKSVSSLEDSINLRTNTNDADKIDDSIMNISNNNDNTNNNVNNNNNNNTNNNLCNNDRMKKNNNNGNQSFMKKNSSVESIGFIEVELREAYNNPGLIQELNLNMIIPKLTLAMLQTAITTTNGLTTLCHNSLNSNKNNNSSNLTNINQGKGIMDINDSTGRCNNDDQPFYSEVDELLHDLPDSSDMYKDIELRNDEKIGFKDLKNLDLYISGLAKNLRDDDINKNFIITDNEILSRYSNDNINDNKLSIHDSSKKEKVLRSGGSNNSLLKLKKSYESKNVEFCKFSGYITNMVTPLPNNVSASDVINKMLTNFKYKYQRKWRIYLNYKENIDIICDIFWLSYISWYKCHRKNEFNAMYSRLSYNYVKFINKLYDTDKNEFLVSYPLIMAHLNYLIYCECFPNSIGDFDCESFKKRDCELIYKWFVGDTPFEEVWLKWRSVNSKYLIDTTEKRKKTSFSKRNNKMYDTIYQTDNNMEKSFLNDINNELKKNKTKSTNQTSLLYTTDLKTQRVQKNINSNSPIVSYYINNIGYDSCKLPYVVQSYEVTRVPKDPNKESYQQIIENSMKRTNKDLKNYLKNKDDIIKEKNRGNQETIFCMRKFDKMTQKILTKPQQVKELCDIICEELYSNKFTKGKKHLPKIKLEKNKNINIDESLFK</sequence>
<feature type="region of interest" description="Disordered" evidence="2">
    <location>
        <begin position="1"/>
        <end position="55"/>
    </location>
</feature>
<dbReference type="Pfam" id="PF14922">
    <property type="entry name" value="FWWh"/>
    <property type="match status" value="1"/>
</dbReference>
<organism evidence="3 4">
    <name type="scientific">Neocallimastix californiae</name>
    <dbReference type="NCBI Taxonomy" id="1754190"/>
    <lineage>
        <taxon>Eukaryota</taxon>
        <taxon>Fungi</taxon>
        <taxon>Fungi incertae sedis</taxon>
        <taxon>Chytridiomycota</taxon>
        <taxon>Chytridiomycota incertae sedis</taxon>
        <taxon>Neocallimastigomycetes</taxon>
        <taxon>Neocallimastigales</taxon>
        <taxon>Neocallimastigaceae</taxon>
        <taxon>Neocallimastix</taxon>
    </lineage>
</organism>
<evidence type="ECO:0000313" key="4">
    <source>
        <dbReference type="Proteomes" id="UP000193920"/>
    </source>
</evidence>
<name>A0A1Y2AH21_9FUNG</name>